<dbReference type="CDD" id="cd06262">
    <property type="entry name" value="metallo-hydrolase-like_MBL-fold"/>
    <property type="match status" value="1"/>
</dbReference>
<dbReference type="SUPFAM" id="SSF56281">
    <property type="entry name" value="Metallo-hydrolase/oxidoreductase"/>
    <property type="match status" value="1"/>
</dbReference>
<organism evidence="2 3">
    <name type="scientific">[Mycoplasma] gypis</name>
    <dbReference type="NCBI Taxonomy" id="92404"/>
    <lineage>
        <taxon>Bacteria</taxon>
        <taxon>Bacillati</taxon>
        <taxon>Mycoplasmatota</taxon>
        <taxon>Mycoplasmoidales</taxon>
        <taxon>Metamycoplasmataceae</taxon>
        <taxon>Metamycoplasma</taxon>
    </lineage>
</organism>
<keyword evidence="3" id="KW-1185">Reference proteome</keyword>
<sequence length="268" mass="31854">MFVTSFGSSSEGSMYLLKDEANNIFCFDIGINVFSTQYNKYLSDILNVEYLFISHEHIDHVRSLKKFLIYNPRAKIIINPKILEFFKHTNKPTYKDLYNLLRFRVILLEHGQTYEDTKIKIKVFEVNHNATANNGYIFINKLNNFKILFFTDCGSFNYSLVNKNDFNNLSLCMMEINHDDREEVNTKKERTQYSNIGHFSRFQALQFIKWLNDGLNNKKCKYLFLHTSTTNYLDIARNDEIFKLLKLNFLRLPATQLKRIKITWQKNN</sequence>
<dbReference type="PANTHER" id="PTHR47619">
    <property type="entry name" value="METALLO-HYDROLASE YYCJ-RELATED"/>
    <property type="match status" value="1"/>
</dbReference>
<dbReference type="Gene3D" id="3.60.15.10">
    <property type="entry name" value="Ribonuclease Z/Hydroxyacylglutathione hydrolase-like"/>
    <property type="match status" value="1"/>
</dbReference>
<dbReference type="InterPro" id="IPR001279">
    <property type="entry name" value="Metallo-B-lactamas"/>
</dbReference>
<dbReference type="Pfam" id="PF12706">
    <property type="entry name" value="Lactamase_B_2"/>
    <property type="match status" value="1"/>
</dbReference>
<name>A0ABZ2RWE5_9BACT</name>
<evidence type="ECO:0000313" key="2">
    <source>
        <dbReference type="EMBL" id="WXL28624.1"/>
    </source>
</evidence>
<reference evidence="2" key="1">
    <citation type="submission" date="2024-03" db="EMBL/GenBank/DDBJ databases">
        <title>Complete genome sequence of Mycoplasma gypis type strain B1/T1.</title>
        <authorList>
            <person name="Spergser J."/>
        </authorList>
    </citation>
    <scope>NUCLEOTIDE SEQUENCE [LARGE SCALE GENOMIC DNA]</scope>
    <source>
        <strain evidence="2">B1/T1</strain>
    </source>
</reference>
<accession>A0ABZ2RWE5</accession>
<dbReference type="RefSeq" id="WP_205499014.1">
    <property type="nucleotide sequence ID" value="NZ_CP148066.1"/>
</dbReference>
<dbReference type="InterPro" id="IPR052533">
    <property type="entry name" value="WalJ/YycJ-like"/>
</dbReference>
<feature type="domain" description="Metallo-beta-lactamase" evidence="1">
    <location>
        <begin position="43"/>
        <end position="211"/>
    </location>
</feature>
<gene>
    <name evidence="2" type="ORF">WG616_01150</name>
</gene>
<dbReference type="EMBL" id="CP148066">
    <property type="protein sequence ID" value="WXL28624.1"/>
    <property type="molecule type" value="Genomic_DNA"/>
</dbReference>
<dbReference type="PANTHER" id="PTHR47619:SF1">
    <property type="entry name" value="EXODEOXYRIBONUCLEASE WALJ"/>
    <property type="match status" value="1"/>
</dbReference>
<protein>
    <submittedName>
        <fullName evidence="2">MBL fold metallo-hydrolase</fullName>
    </submittedName>
</protein>
<proteinExistence type="predicted"/>
<dbReference type="Proteomes" id="UP001460679">
    <property type="component" value="Chromosome"/>
</dbReference>
<evidence type="ECO:0000259" key="1">
    <source>
        <dbReference type="Pfam" id="PF12706"/>
    </source>
</evidence>
<evidence type="ECO:0000313" key="3">
    <source>
        <dbReference type="Proteomes" id="UP001460679"/>
    </source>
</evidence>
<dbReference type="InterPro" id="IPR036866">
    <property type="entry name" value="RibonucZ/Hydroxyglut_hydro"/>
</dbReference>